<name>A0AA38R9E6_9PEZI</name>
<dbReference type="GO" id="GO:0016491">
    <property type="term" value="F:oxidoreductase activity"/>
    <property type="evidence" value="ECO:0007669"/>
    <property type="project" value="UniProtKB-KW"/>
</dbReference>
<dbReference type="Proteomes" id="UP001174694">
    <property type="component" value="Unassembled WGS sequence"/>
</dbReference>
<dbReference type="PANTHER" id="PTHR43157:SF31">
    <property type="entry name" value="PHOSPHATIDYLINOSITOL-GLYCAN BIOSYNTHESIS CLASS F PROTEIN"/>
    <property type="match status" value="1"/>
</dbReference>
<dbReference type="InterPro" id="IPR002347">
    <property type="entry name" value="SDR_fam"/>
</dbReference>
<keyword evidence="3" id="KW-1185">Reference proteome</keyword>
<dbReference type="EMBL" id="JANBVO010000029">
    <property type="protein sequence ID" value="KAJ9138657.1"/>
    <property type="molecule type" value="Genomic_DNA"/>
</dbReference>
<accession>A0AA38R9E6</accession>
<gene>
    <name evidence="2" type="ORF">NKR23_g8437</name>
</gene>
<organism evidence="2 3">
    <name type="scientific">Pleurostoma richardsiae</name>
    <dbReference type="NCBI Taxonomy" id="41990"/>
    <lineage>
        <taxon>Eukaryota</taxon>
        <taxon>Fungi</taxon>
        <taxon>Dikarya</taxon>
        <taxon>Ascomycota</taxon>
        <taxon>Pezizomycotina</taxon>
        <taxon>Sordariomycetes</taxon>
        <taxon>Sordariomycetidae</taxon>
        <taxon>Calosphaeriales</taxon>
        <taxon>Pleurostomataceae</taxon>
        <taxon>Pleurostoma</taxon>
    </lineage>
</organism>
<dbReference type="PANTHER" id="PTHR43157">
    <property type="entry name" value="PHOSPHATIDYLINOSITOL-GLYCAN BIOSYNTHESIS CLASS F PROTEIN-RELATED"/>
    <property type="match status" value="1"/>
</dbReference>
<dbReference type="SUPFAM" id="SSF51735">
    <property type="entry name" value="NAD(P)-binding Rossmann-fold domains"/>
    <property type="match status" value="1"/>
</dbReference>
<protein>
    <submittedName>
        <fullName evidence="2">Short-chain dehydrogenase</fullName>
    </submittedName>
</protein>
<dbReference type="AlphaFoldDB" id="A0AA38R9E6"/>
<evidence type="ECO:0000313" key="2">
    <source>
        <dbReference type="EMBL" id="KAJ9138657.1"/>
    </source>
</evidence>
<proteinExistence type="predicted"/>
<dbReference type="InterPro" id="IPR036291">
    <property type="entry name" value="NAD(P)-bd_dom_sf"/>
</dbReference>
<keyword evidence="1" id="KW-0560">Oxidoreductase</keyword>
<dbReference type="PRINTS" id="PR00081">
    <property type="entry name" value="GDHRDH"/>
</dbReference>
<evidence type="ECO:0000256" key="1">
    <source>
        <dbReference type="ARBA" id="ARBA00023002"/>
    </source>
</evidence>
<reference evidence="2" key="1">
    <citation type="submission" date="2022-07" db="EMBL/GenBank/DDBJ databases">
        <title>Fungi with potential for degradation of polypropylene.</title>
        <authorList>
            <person name="Gostincar C."/>
        </authorList>
    </citation>
    <scope>NUCLEOTIDE SEQUENCE</scope>
    <source>
        <strain evidence="2">EXF-13308</strain>
    </source>
</reference>
<dbReference type="Pfam" id="PF00106">
    <property type="entry name" value="adh_short"/>
    <property type="match status" value="1"/>
</dbReference>
<comment type="caution">
    <text evidence="2">The sequence shown here is derived from an EMBL/GenBank/DDBJ whole genome shotgun (WGS) entry which is preliminary data.</text>
</comment>
<sequence length="331" mass="36568">MSTLQVSIEQYKRLPVLADSETCSGKVYIVTGANNGLGLETARHLVRCSAARVILAVRNITAGEKAKSDIERSTGRKGVAQVWHLDLASFASVQAFVNKATADLERVDSLIENAGVAIDKWETSEGTETSMTVNVISTMLLGVLIMPKLMESARQFGIKPRLVFLVSALGFTAEDELEKSGKVNLFDGINDPKRADMDQRYSLTKLVEMYAVREFAALFPAERTGVIINMVAPGLCSTGLAHDTRTWTRTWIAVVRAMLARTAEQGSRTILHGVVADQESHGKLLSGCKIKDYWIPKWMINEDGQRTQKQIWKELVTRMEEVQTGCIPHSL</sequence>
<evidence type="ECO:0000313" key="3">
    <source>
        <dbReference type="Proteomes" id="UP001174694"/>
    </source>
</evidence>
<dbReference type="Gene3D" id="3.40.50.720">
    <property type="entry name" value="NAD(P)-binding Rossmann-like Domain"/>
    <property type="match status" value="1"/>
</dbReference>